<name>A0A0R1EW95_LACZE</name>
<evidence type="ECO:0000313" key="3">
    <source>
        <dbReference type="EMBL" id="KRK13214.1"/>
    </source>
</evidence>
<dbReference type="Gene3D" id="1.10.260.40">
    <property type="entry name" value="lambda repressor-like DNA-binding domains"/>
    <property type="match status" value="1"/>
</dbReference>
<dbReference type="PROSITE" id="PS50943">
    <property type="entry name" value="HTH_CROC1"/>
    <property type="match status" value="1"/>
</dbReference>
<dbReference type="RefSeq" id="WP_010490361.1">
    <property type="nucleotide sequence ID" value="NZ_AZCT01000002.1"/>
</dbReference>
<dbReference type="SMART" id="SM00530">
    <property type="entry name" value="HTH_XRE"/>
    <property type="match status" value="1"/>
</dbReference>
<dbReference type="eggNOG" id="COG2856">
    <property type="taxonomic scope" value="Bacteria"/>
</dbReference>
<dbReference type="CDD" id="cd00093">
    <property type="entry name" value="HTH_XRE"/>
    <property type="match status" value="1"/>
</dbReference>
<evidence type="ECO:0000313" key="4">
    <source>
        <dbReference type="Proteomes" id="UP000051984"/>
    </source>
</evidence>
<evidence type="ECO:0000256" key="1">
    <source>
        <dbReference type="ARBA" id="ARBA00007227"/>
    </source>
</evidence>
<gene>
    <name evidence="3" type="ORF">FD51_GL001412</name>
</gene>
<reference evidence="3 4" key="1">
    <citation type="journal article" date="2015" name="Genome Announc.">
        <title>Expanding the biotechnology potential of lactobacilli through comparative genomics of 213 strains and associated genera.</title>
        <authorList>
            <person name="Sun Z."/>
            <person name="Harris H.M."/>
            <person name="McCann A."/>
            <person name="Guo C."/>
            <person name="Argimon S."/>
            <person name="Zhang W."/>
            <person name="Yang X."/>
            <person name="Jeffery I.B."/>
            <person name="Cooney J.C."/>
            <person name="Kagawa T.F."/>
            <person name="Liu W."/>
            <person name="Song Y."/>
            <person name="Salvetti E."/>
            <person name="Wrobel A."/>
            <person name="Rasinkangas P."/>
            <person name="Parkhill J."/>
            <person name="Rea M.C."/>
            <person name="O'Sullivan O."/>
            <person name="Ritari J."/>
            <person name="Douillard F.P."/>
            <person name="Paul Ross R."/>
            <person name="Yang R."/>
            <person name="Briner A.E."/>
            <person name="Felis G.E."/>
            <person name="de Vos W.M."/>
            <person name="Barrangou R."/>
            <person name="Klaenhammer T.R."/>
            <person name="Caufield P.W."/>
            <person name="Cui Y."/>
            <person name="Zhang H."/>
            <person name="O'Toole P.W."/>
        </authorList>
    </citation>
    <scope>NUCLEOTIDE SEQUENCE [LARGE SCALE GENOMIC DNA]</scope>
    <source>
        <strain evidence="3 4">DSM 20178</strain>
    </source>
</reference>
<comment type="similarity">
    <text evidence="1">Belongs to the short-chain fatty acyl-CoA assimilation regulator (ScfR) family.</text>
</comment>
<accession>A0A0R1EW95</accession>
<dbReference type="PANTHER" id="PTHR43236">
    <property type="entry name" value="ANTITOXIN HIGA1"/>
    <property type="match status" value="1"/>
</dbReference>
<dbReference type="PATRIC" id="fig|1423816.3.peg.1473"/>
<comment type="caution">
    <text evidence="3">The sequence shown here is derived from an EMBL/GenBank/DDBJ whole genome shotgun (WGS) entry which is preliminary data.</text>
</comment>
<dbReference type="Pfam" id="PF01381">
    <property type="entry name" value="HTH_3"/>
    <property type="match status" value="1"/>
</dbReference>
<protein>
    <submittedName>
        <fullName evidence="3">Transcriptional regulator</fullName>
    </submittedName>
</protein>
<dbReference type="PANTHER" id="PTHR43236:SF1">
    <property type="entry name" value="BLL7220 PROTEIN"/>
    <property type="match status" value="1"/>
</dbReference>
<dbReference type="Gene3D" id="1.10.10.2910">
    <property type="match status" value="1"/>
</dbReference>
<dbReference type="SUPFAM" id="SSF47413">
    <property type="entry name" value="lambda repressor-like DNA-binding domains"/>
    <property type="match status" value="1"/>
</dbReference>
<dbReference type="GO" id="GO:0003677">
    <property type="term" value="F:DNA binding"/>
    <property type="evidence" value="ECO:0007669"/>
    <property type="project" value="InterPro"/>
</dbReference>
<dbReference type="eggNOG" id="COG1396">
    <property type="taxonomic scope" value="Bacteria"/>
</dbReference>
<organism evidence="3 4">
    <name type="scientific">Lacticaseibacillus zeae DSM 20178 = KCTC 3804</name>
    <dbReference type="NCBI Taxonomy" id="1423816"/>
    <lineage>
        <taxon>Bacteria</taxon>
        <taxon>Bacillati</taxon>
        <taxon>Bacillota</taxon>
        <taxon>Bacilli</taxon>
        <taxon>Lactobacillales</taxon>
        <taxon>Lactobacillaceae</taxon>
        <taxon>Lacticaseibacillus</taxon>
    </lineage>
</organism>
<dbReference type="InterPro" id="IPR001387">
    <property type="entry name" value="Cro/C1-type_HTH"/>
</dbReference>
<dbReference type="Proteomes" id="UP000051984">
    <property type="component" value="Unassembled WGS sequence"/>
</dbReference>
<proteinExistence type="inferred from homology"/>
<sequence>MFIGSKLKALRELNGYTRKDLSVQIGVTEQAVWQYETENVMPKIEILNVLQQIFNVDMAFLVSGNAPKHVVHEAKIAFRTTDRSSRKKTKLEARYLDFADGLTSYFEKFVSVKPAGFDKLQQMVQTKLSGTNNLTKIREVAKIARQFLSLQDNHDLMAKLEQAGIYIVEKDLGVHIDAYSTIADNGHAWIVLGSIKKSAVRRNFDLAHELGHLLLHGAIDFDELTAAEYKQIEHEAHTFAAEFLLPIEDFTADFKKLYRRSNPDYYLDLKRKYQVSIVAMAMHAYALGLMSYQEQRYFFGQRTKKSYKIMEPLDDQLVPVRPGKIRALITLLFNQQVLTLRDLSRHLHVRPTFIAQLFALEPNFFTKYQPQHSYVNMQNVIPFPRRFTKNPTT</sequence>
<dbReference type="AlphaFoldDB" id="A0A0R1EW95"/>
<dbReference type="InterPro" id="IPR010982">
    <property type="entry name" value="Lambda_DNA-bd_dom_sf"/>
</dbReference>
<evidence type="ECO:0000259" key="2">
    <source>
        <dbReference type="PROSITE" id="PS50943"/>
    </source>
</evidence>
<dbReference type="InterPro" id="IPR010359">
    <property type="entry name" value="IrrE_HExxH"/>
</dbReference>
<feature type="domain" description="HTH cro/C1-type" evidence="2">
    <location>
        <begin position="7"/>
        <end position="61"/>
    </location>
</feature>
<dbReference type="InterPro" id="IPR052345">
    <property type="entry name" value="Rad_response_metalloprotease"/>
</dbReference>
<dbReference type="EMBL" id="AZCT01000002">
    <property type="protein sequence ID" value="KRK13214.1"/>
    <property type="molecule type" value="Genomic_DNA"/>
</dbReference>
<dbReference type="Pfam" id="PF06114">
    <property type="entry name" value="Peptidase_M78"/>
    <property type="match status" value="1"/>
</dbReference>